<sequence>MKIYCLKRCQFLPISQEEAWDFFSSPRNLSKITPGYMEFEIKSISGREQMYAGQMIHYKLNVLPGIPTRWVTEITHVRELEYFVDEQRIGPYALWNHQHFFKAVEGGVEMRDEVHYALPLGALGQVAHWLFVQREINAIFNYRFEMLESLFSKHNRLSKTA</sequence>
<dbReference type="SUPFAM" id="SSF55961">
    <property type="entry name" value="Bet v1-like"/>
    <property type="match status" value="1"/>
</dbReference>
<comment type="caution">
    <text evidence="1">The sequence shown here is derived from an EMBL/GenBank/DDBJ whole genome shotgun (WGS) entry which is preliminary data.</text>
</comment>
<name>A0AAW9S167_9BACT</name>
<keyword evidence="2" id="KW-1185">Reference proteome</keyword>
<dbReference type="EMBL" id="JBDKWZ010000010">
    <property type="protein sequence ID" value="MEN7549857.1"/>
    <property type="molecule type" value="Genomic_DNA"/>
</dbReference>
<dbReference type="RefSeq" id="WP_346822635.1">
    <property type="nucleotide sequence ID" value="NZ_JBDKWZ010000010.1"/>
</dbReference>
<accession>A0AAW9S167</accession>
<organism evidence="1 2">
    <name type="scientific">Rapidithrix thailandica</name>
    <dbReference type="NCBI Taxonomy" id="413964"/>
    <lineage>
        <taxon>Bacteria</taxon>
        <taxon>Pseudomonadati</taxon>
        <taxon>Bacteroidota</taxon>
        <taxon>Cytophagia</taxon>
        <taxon>Cytophagales</taxon>
        <taxon>Flammeovirgaceae</taxon>
        <taxon>Rapidithrix</taxon>
    </lineage>
</organism>
<dbReference type="Proteomes" id="UP001403385">
    <property type="component" value="Unassembled WGS sequence"/>
</dbReference>
<gene>
    <name evidence="1" type="ORF">AAG747_18170</name>
</gene>
<dbReference type="InterPro" id="IPR023393">
    <property type="entry name" value="START-like_dom_sf"/>
</dbReference>
<proteinExistence type="predicted"/>
<evidence type="ECO:0000313" key="1">
    <source>
        <dbReference type="EMBL" id="MEN7549857.1"/>
    </source>
</evidence>
<dbReference type="CDD" id="cd07820">
    <property type="entry name" value="SRPBCC_3"/>
    <property type="match status" value="1"/>
</dbReference>
<reference evidence="1 2" key="1">
    <citation type="submission" date="2024-04" db="EMBL/GenBank/DDBJ databases">
        <title>Novel genus in family Flammeovirgaceae.</title>
        <authorList>
            <person name="Nguyen T.H."/>
            <person name="Vuong T.Q."/>
            <person name="Le H."/>
            <person name="Kim S.-G."/>
        </authorList>
    </citation>
    <scope>NUCLEOTIDE SEQUENCE [LARGE SCALE GENOMIC DNA]</scope>
    <source>
        <strain evidence="1 2">JCM 23209</strain>
    </source>
</reference>
<evidence type="ECO:0000313" key="2">
    <source>
        <dbReference type="Proteomes" id="UP001403385"/>
    </source>
</evidence>
<dbReference type="Gene3D" id="3.30.530.20">
    <property type="match status" value="1"/>
</dbReference>
<protein>
    <submittedName>
        <fullName evidence="1">SRPBCC family protein</fullName>
    </submittedName>
</protein>
<dbReference type="AlphaFoldDB" id="A0AAW9S167"/>